<keyword evidence="1" id="KW-0547">Nucleotide-binding</keyword>
<evidence type="ECO:0000256" key="1">
    <source>
        <dbReference type="ARBA" id="ARBA00022741"/>
    </source>
</evidence>
<organism evidence="5 6">
    <name type="scientific">Tritrichomonas musculus</name>
    <dbReference type="NCBI Taxonomy" id="1915356"/>
    <lineage>
        <taxon>Eukaryota</taxon>
        <taxon>Metamonada</taxon>
        <taxon>Parabasalia</taxon>
        <taxon>Tritrichomonadida</taxon>
        <taxon>Tritrichomonadidae</taxon>
        <taxon>Tritrichomonas</taxon>
    </lineage>
</organism>
<keyword evidence="4" id="KW-0732">Signal</keyword>
<evidence type="ECO:0000256" key="4">
    <source>
        <dbReference type="SAM" id="SignalP"/>
    </source>
</evidence>
<evidence type="ECO:0000256" key="2">
    <source>
        <dbReference type="ARBA" id="ARBA00022840"/>
    </source>
</evidence>
<dbReference type="Gene3D" id="3.30.30.30">
    <property type="match status" value="1"/>
</dbReference>
<dbReference type="PANTHER" id="PTHR45639:SF3">
    <property type="entry name" value="HYPOXIA UP-REGULATED PROTEIN 1"/>
    <property type="match status" value="1"/>
</dbReference>
<evidence type="ECO:0000256" key="3">
    <source>
        <dbReference type="ARBA" id="ARBA00023186"/>
    </source>
</evidence>
<dbReference type="PANTHER" id="PTHR45639">
    <property type="entry name" value="HSC70CB, ISOFORM G-RELATED"/>
    <property type="match status" value="1"/>
</dbReference>
<keyword evidence="6" id="KW-1185">Reference proteome</keyword>
<keyword evidence="3" id="KW-0143">Chaperone</keyword>
<dbReference type="Pfam" id="PF00012">
    <property type="entry name" value="HSP70"/>
    <property type="match status" value="1"/>
</dbReference>
<accession>A0ABR2K0J9</accession>
<feature type="chain" id="PRO_5045870238" description="DnaK protein" evidence="4">
    <location>
        <begin position="19"/>
        <end position="553"/>
    </location>
</feature>
<dbReference type="InterPro" id="IPR013126">
    <property type="entry name" value="Hsp_70_fam"/>
</dbReference>
<keyword evidence="2" id="KW-0067">ATP-binding</keyword>
<dbReference type="Gene3D" id="3.30.420.40">
    <property type="match status" value="2"/>
</dbReference>
<evidence type="ECO:0000313" key="5">
    <source>
        <dbReference type="EMBL" id="KAK8884589.1"/>
    </source>
</evidence>
<evidence type="ECO:0000313" key="6">
    <source>
        <dbReference type="Proteomes" id="UP001470230"/>
    </source>
</evidence>
<name>A0ABR2K0J9_9EUKA</name>
<dbReference type="EMBL" id="JAPFFF010000008">
    <property type="protein sequence ID" value="KAK8884589.1"/>
    <property type="molecule type" value="Genomic_DNA"/>
</dbReference>
<comment type="caution">
    <text evidence="5">The sequence shown here is derived from an EMBL/GenBank/DDBJ whole genome shotgun (WGS) entry which is preliminary data.</text>
</comment>
<protein>
    <recommendedName>
        <fullName evidence="7">DnaK protein</fullName>
    </recommendedName>
</protein>
<gene>
    <name evidence="5" type="ORF">M9Y10_043704</name>
</gene>
<reference evidence="5 6" key="1">
    <citation type="submission" date="2024-04" db="EMBL/GenBank/DDBJ databases">
        <title>Tritrichomonas musculus Genome.</title>
        <authorList>
            <person name="Alves-Ferreira E."/>
            <person name="Grigg M."/>
            <person name="Lorenzi H."/>
            <person name="Galac M."/>
        </authorList>
    </citation>
    <scope>NUCLEOTIDE SEQUENCE [LARGE SCALE GENOMIC DNA]</scope>
    <source>
        <strain evidence="5 6">EAF2021</strain>
    </source>
</reference>
<feature type="signal peptide" evidence="4">
    <location>
        <begin position="1"/>
        <end position="18"/>
    </location>
</feature>
<proteinExistence type="predicted"/>
<dbReference type="Proteomes" id="UP001470230">
    <property type="component" value="Unassembled WGS sequence"/>
</dbReference>
<evidence type="ECO:0008006" key="7">
    <source>
        <dbReference type="Google" id="ProtNLM"/>
    </source>
</evidence>
<dbReference type="InterPro" id="IPR043129">
    <property type="entry name" value="ATPase_NBD"/>
</dbReference>
<sequence>MILLSLLLFFSQSTFVSVDLGSQYFRFALSSIKEPVMMGMNENNKMMTPSAIAFKLPNYTGKHMTIDEAMKCEIKYGDDAIKFLKRKNLSGSPYVPRIVGRTFSSNFDIPSILNSTEMLSILISKVLNNIDNIEGISITIPNYYTLSQRECIIEAVNLTGYPLFGLLDDTSAIIQLYTIKYSNKFIYESHGVLFIDIGASAVRAYRVVFTQNETDPLGTQTSYEWTEKTGGLEFIRKVSLFENCSMNKAQKLLISGNKDYSELLEEDLEIIYEIVRIAIDGEVDEVQLIGGASRFPFVIDYVKKVVGYTDVLKDLPQMNSIALGSLHIMLSTLNQSRYKLIPVVKPPFYTSVVQCSNFEGQYCELRKKCKNYVILESTVCKTASIIAKSEVPEGASNVLAMFDFKNITNFPHDVENPSSGFVIMQEPAPFISSAMWCQPGRRICLPIQTEPTVNDDPLRKRKEKFVDEILRADHDRRKKGEFKARISSIVDKLNSFISATNNLQFEKEDNEIIEMIQKAVQITDGEINLSVSEIRQFLIKLEKKAKELKIKID</sequence>
<dbReference type="SUPFAM" id="SSF53067">
    <property type="entry name" value="Actin-like ATPase domain"/>
    <property type="match status" value="2"/>
</dbReference>